<dbReference type="InterPro" id="IPR029068">
    <property type="entry name" value="Glyas_Bleomycin-R_OHBP_Dase"/>
</dbReference>
<dbReference type="SUPFAM" id="SSF54593">
    <property type="entry name" value="Glyoxalase/Bleomycin resistance protein/Dihydroxybiphenyl dioxygenase"/>
    <property type="match status" value="1"/>
</dbReference>
<sequence>MADVYEETRIRPLAFHAAGGTEDWRVLGEGACAFFRTGSFGAGARLVGALGEALDGVGEVDVDLRPEGVTVRLVEVGEEYYGLTGRHVELARLVSATARGLGAVADPEGLQTVQVTVDALDVPAVVAFWRALLGYRDRSGSPEDLIDPARRGAPFYFQQMDAPRPQRNRVHVDVWVPHDLAEARIAAAIAAGGRLVTDEHAPNHWVLADPEGNEACVGAAGAAG</sequence>
<feature type="domain" description="Glyoxalase-like" evidence="1">
    <location>
        <begin position="114"/>
        <end position="217"/>
    </location>
</feature>
<dbReference type="AlphaFoldDB" id="A0A9W6PNI2"/>
<accession>A0A9W6PNI2</accession>
<dbReference type="InterPro" id="IPR041581">
    <property type="entry name" value="Glyoxalase_6"/>
</dbReference>
<dbReference type="EMBL" id="BSRX01000049">
    <property type="protein sequence ID" value="GLW58277.1"/>
    <property type="molecule type" value="Genomic_DNA"/>
</dbReference>
<dbReference type="PANTHER" id="PTHR35908:SF1">
    <property type="entry name" value="CONSERVED PROTEIN"/>
    <property type="match status" value="1"/>
</dbReference>
<evidence type="ECO:0000313" key="2">
    <source>
        <dbReference type="EMBL" id="GLW58277.1"/>
    </source>
</evidence>
<dbReference type="PANTHER" id="PTHR35908">
    <property type="entry name" value="HYPOTHETICAL FUSION PROTEIN"/>
    <property type="match status" value="1"/>
</dbReference>
<proteinExistence type="predicted"/>
<organism evidence="2 3">
    <name type="scientific">Kitasatospora phosalacinea</name>
    <dbReference type="NCBI Taxonomy" id="2065"/>
    <lineage>
        <taxon>Bacteria</taxon>
        <taxon>Bacillati</taxon>
        <taxon>Actinomycetota</taxon>
        <taxon>Actinomycetes</taxon>
        <taxon>Kitasatosporales</taxon>
        <taxon>Streptomycetaceae</taxon>
        <taxon>Kitasatospora</taxon>
    </lineage>
</organism>
<evidence type="ECO:0000259" key="1">
    <source>
        <dbReference type="Pfam" id="PF18029"/>
    </source>
</evidence>
<name>A0A9W6PNI2_9ACTN</name>
<evidence type="ECO:0000313" key="3">
    <source>
        <dbReference type="Proteomes" id="UP001165143"/>
    </source>
</evidence>
<protein>
    <recommendedName>
        <fullName evidence="1">Glyoxalase-like domain-containing protein</fullName>
    </recommendedName>
</protein>
<gene>
    <name evidence="2" type="ORF">Kpho01_62880</name>
</gene>
<dbReference type="OrthoDB" id="15077at2"/>
<dbReference type="Proteomes" id="UP001165143">
    <property type="component" value="Unassembled WGS sequence"/>
</dbReference>
<reference evidence="2" key="1">
    <citation type="submission" date="2023-02" db="EMBL/GenBank/DDBJ databases">
        <title>Kitasatospora phosalacinea NBRC 14362.</title>
        <authorList>
            <person name="Ichikawa N."/>
            <person name="Sato H."/>
            <person name="Tonouchi N."/>
        </authorList>
    </citation>
    <scope>NUCLEOTIDE SEQUENCE</scope>
    <source>
        <strain evidence="2">NBRC 14362</strain>
    </source>
</reference>
<dbReference type="Pfam" id="PF18029">
    <property type="entry name" value="Glyoxalase_6"/>
    <property type="match status" value="1"/>
</dbReference>
<dbReference type="Gene3D" id="3.10.180.10">
    <property type="entry name" value="2,3-Dihydroxybiphenyl 1,2-Dioxygenase, domain 1"/>
    <property type="match status" value="1"/>
</dbReference>
<dbReference type="RefSeq" id="WP_033255636.1">
    <property type="nucleotide sequence ID" value="NZ_BSRX01000049.1"/>
</dbReference>
<comment type="caution">
    <text evidence="2">The sequence shown here is derived from an EMBL/GenBank/DDBJ whole genome shotgun (WGS) entry which is preliminary data.</text>
</comment>